<accession>A0A4Y9ZXB8</accession>
<organism evidence="1 2">
    <name type="scientific">Hericium alpestre</name>
    <dbReference type="NCBI Taxonomy" id="135208"/>
    <lineage>
        <taxon>Eukaryota</taxon>
        <taxon>Fungi</taxon>
        <taxon>Dikarya</taxon>
        <taxon>Basidiomycota</taxon>
        <taxon>Agaricomycotina</taxon>
        <taxon>Agaricomycetes</taxon>
        <taxon>Russulales</taxon>
        <taxon>Hericiaceae</taxon>
        <taxon>Hericium</taxon>
    </lineage>
</organism>
<dbReference type="AlphaFoldDB" id="A0A4Y9ZXB8"/>
<sequence length="73" mass="7673">MATLSTLLSYIPAPSLTDLTAAAQSHPVRTAFLALLPIILPAARANYNQWRALGTNGIPGGVLFWLVATASKP</sequence>
<evidence type="ECO:0000313" key="1">
    <source>
        <dbReference type="EMBL" id="TFY78844.1"/>
    </source>
</evidence>
<evidence type="ECO:0000313" key="2">
    <source>
        <dbReference type="Proteomes" id="UP000298061"/>
    </source>
</evidence>
<dbReference type="EMBL" id="SFCI01000604">
    <property type="protein sequence ID" value="TFY78844.1"/>
    <property type="molecule type" value="Genomic_DNA"/>
</dbReference>
<protein>
    <submittedName>
        <fullName evidence="1">Uncharacterized protein</fullName>
    </submittedName>
</protein>
<gene>
    <name evidence="1" type="ORF">EWM64_g5168</name>
</gene>
<keyword evidence="2" id="KW-1185">Reference proteome</keyword>
<dbReference type="Proteomes" id="UP000298061">
    <property type="component" value="Unassembled WGS sequence"/>
</dbReference>
<comment type="caution">
    <text evidence="1">The sequence shown here is derived from an EMBL/GenBank/DDBJ whole genome shotgun (WGS) entry which is preliminary data.</text>
</comment>
<proteinExistence type="predicted"/>
<name>A0A4Y9ZXB8_9AGAM</name>
<feature type="non-terminal residue" evidence="1">
    <location>
        <position position="73"/>
    </location>
</feature>
<reference evidence="1 2" key="1">
    <citation type="submission" date="2019-02" db="EMBL/GenBank/DDBJ databases">
        <title>Genome sequencing of the rare red list fungi Hericium alpestre (H. flagellum).</title>
        <authorList>
            <person name="Buettner E."/>
            <person name="Kellner H."/>
        </authorList>
    </citation>
    <scope>NUCLEOTIDE SEQUENCE [LARGE SCALE GENOMIC DNA]</scope>
    <source>
        <strain evidence="1 2">DSM 108284</strain>
    </source>
</reference>